<reference evidence="4" key="1">
    <citation type="submission" date="2024-01" db="EMBL/GenBank/DDBJ databases">
        <title>Mycovorax composti gen. nov. sp. nov., a member of the family Chitinophagaceae isolated from button mushroom compost.</title>
        <authorList>
            <person name="Thai M."/>
            <person name="Bell T.L."/>
            <person name="Kertesz M.A."/>
        </authorList>
    </citation>
    <scope>NUCLEOTIDE SEQUENCE [LARGE SCALE GENOMIC DNA]</scope>
    <source>
        <strain evidence="4">C216</strain>
    </source>
</reference>
<keyword evidence="1" id="KW-0813">Transport</keyword>
<dbReference type="InterPro" id="IPR012910">
    <property type="entry name" value="Plug_dom"/>
</dbReference>
<feature type="domain" description="TonB-dependent receptor plug" evidence="2">
    <location>
        <begin position="62"/>
        <end position="167"/>
    </location>
</feature>
<dbReference type="InterPro" id="IPR023996">
    <property type="entry name" value="TonB-dep_OMP_SusC/RagA"/>
</dbReference>
<dbReference type="Proteomes" id="UP001321305">
    <property type="component" value="Chromosome"/>
</dbReference>
<evidence type="ECO:0000259" key="2">
    <source>
        <dbReference type="Pfam" id="PF07715"/>
    </source>
</evidence>
<dbReference type="NCBIfam" id="TIGR04056">
    <property type="entry name" value="OMP_RagA_SusC"/>
    <property type="match status" value="1"/>
</dbReference>
<evidence type="ECO:0000313" key="4">
    <source>
        <dbReference type="Proteomes" id="UP001321305"/>
    </source>
</evidence>
<comment type="subcellular location">
    <subcellularLocation>
        <location evidence="1">Cell outer membrane</location>
        <topology evidence="1">Multi-pass membrane protein</topology>
    </subcellularLocation>
</comment>
<keyword evidence="1" id="KW-0998">Cell outer membrane</keyword>
<dbReference type="NCBIfam" id="TIGR04057">
    <property type="entry name" value="SusC_RagA_signa"/>
    <property type="match status" value="1"/>
</dbReference>
<dbReference type="EMBL" id="CP144143">
    <property type="protein sequence ID" value="WWC84819.1"/>
    <property type="molecule type" value="Genomic_DNA"/>
</dbReference>
<accession>A0ABZ2EMT8</accession>
<keyword evidence="1" id="KW-1134">Transmembrane beta strand</keyword>
<keyword evidence="1" id="KW-0472">Membrane</keyword>
<organism evidence="3 4">
    <name type="scientific">Mycovorax composti</name>
    <dbReference type="NCBI Taxonomy" id="2962693"/>
    <lineage>
        <taxon>Bacteria</taxon>
        <taxon>Pseudomonadati</taxon>
        <taxon>Bacteroidota</taxon>
        <taxon>Chitinophagia</taxon>
        <taxon>Chitinophagales</taxon>
        <taxon>Chitinophagaceae</taxon>
        <taxon>Mycovorax</taxon>
    </lineage>
</organism>
<dbReference type="Gene3D" id="2.170.130.10">
    <property type="entry name" value="TonB-dependent receptor, plug domain"/>
    <property type="match status" value="1"/>
</dbReference>
<sequence length="947" mass="106129">MIITDLLKGVKKILMKQNVTLRLLSLLLFQSVFTMEINAQAGQYDTHPDSTVRVAYGAQHKDQVTAAISSISGSEIRKIQTATLTNALTGKLPGVTITDVPGAPGFDEPSIMIRGYHTMVNNAPLLIVDGIQVNNISFLSPDEIESVSVLKDAAALALYGVRGGNGVLLVTTRRGQISKKNNIQLNLRYGRQSPTILPKMAGSYDFARLYNEALANDGLPPLYTNEQLEGYKQKKDPYLYPDVNWMDEVLRNNSPIQDYSVTFDGGNETAKYFVMLGFVNNQGLYAHTDQESNSNINYNQLNFRANLDINLTKSLLVQAGLGGNIQDRKFPPVATATYWQNMLTYAPNLYSVRTPDGEITGTAAYPGNPIGDLLEKGYQSRHDRNVQMNIRATQKLDFITKGLKIYGALLFDNLLQNRYDKTRNYAYFEPIVTRGINGQDSLYYIQRGLSTDLTVVTGGDYENNRLIMQGGFEYGKKSGDHSFNAMMFFQQDRYIVLGNQSPFAMQNLATRINYGLKDKYFVEGVLSYSGIENYAPGKRFGFFPAISAGWLLHKEKFLQDNKWVNYLKLRASAGIAGNDKGASRFNYNQYWGVASSQGAYFGTGQTWYNGLVQLARSNPDITWERAKIFNFGIDANFFDRLSFNADVFAENRTHILVDMSNVISAIAGYTSGQMVNKGKVANYGTEIVANYNGGGGDFRYNIGGLFSYTYNKIKESWEAPKKEAYSYRQGHPVGQYFGLEAIGFFRDESDIISSPVHTFSVVRPGDLKYKDQNNDGIIDINDQIPIGKQNYPRINYGINAGVFYKGVNLDVFFEGVGLKSVYLNGYLFRPLLNNNNILDWAMEGRWTPETHATATFPRLTTQANANNYQPSTFWVRDANYLRLRNIELGYTFPTKMVKKAGMDNLKIYVSGYNLITWDDLAINVDPITLSMGYPTLKSYAVGLSVKF</sequence>
<dbReference type="PROSITE" id="PS52016">
    <property type="entry name" value="TONB_DEPENDENT_REC_3"/>
    <property type="match status" value="1"/>
</dbReference>
<dbReference type="Pfam" id="PF07715">
    <property type="entry name" value="Plug"/>
    <property type="match status" value="1"/>
</dbReference>
<dbReference type="InterPro" id="IPR037066">
    <property type="entry name" value="Plug_dom_sf"/>
</dbReference>
<keyword evidence="4" id="KW-1185">Reference proteome</keyword>
<dbReference type="SUPFAM" id="SSF56935">
    <property type="entry name" value="Porins"/>
    <property type="match status" value="1"/>
</dbReference>
<proteinExistence type="inferred from homology"/>
<dbReference type="InterPro" id="IPR023997">
    <property type="entry name" value="TonB-dep_OMP_SusC/RagA_CS"/>
</dbReference>
<keyword evidence="1" id="KW-0812">Transmembrane</keyword>
<evidence type="ECO:0000256" key="1">
    <source>
        <dbReference type="PROSITE-ProRule" id="PRU01360"/>
    </source>
</evidence>
<gene>
    <name evidence="3" type="ORF">PIECOFPK_02561</name>
</gene>
<comment type="similarity">
    <text evidence="1">Belongs to the TonB-dependent receptor family.</text>
</comment>
<dbReference type="InterPro" id="IPR039426">
    <property type="entry name" value="TonB-dep_rcpt-like"/>
</dbReference>
<keyword evidence="3" id="KW-0675">Receptor</keyword>
<evidence type="ECO:0000313" key="3">
    <source>
        <dbReference type="EMBL" id="WWC84819.1"/>
    </source>
</evidence>
<name>A0ABZ2EMT8_9BACT</name>
<protein>
    <submittedName>
        <fullName evidence="3">TonB-dependent receptor P26</fullName>
    </submittedName>
</protein>